<dbReference type="InterPro" id="IPR027417">
    <property type="entry name" value="P-loop_NTPase"/>
</dbReference>
<gene>
    <name evidence="2" type="ORF">ENW50_02975</name>
</gene>
<comment type="caution">
    <text evidence="2">The sequence shown here is derived from an EMBL/GenBank/DDBJ whole genome shotgun (WGS) entry which is preliminary data.</text>
</comment>
<dbReference type="SUPFAM" id="SSF52540">
    <property type="entry name" value="P-loop containing nucleoside triphosphate hydrolases"/>
    <property type="match status" value="1"/>
</dbReference>
<dbReference type="NCBIfam" id="TIGR03623">
    <property type="entry name" value="probable DNA repair protein"/>
    <property type="match status" value="1"/>
</dbReference>
<feature type="domain" description="PD-(D/E)XK endonuclease-like" evidence="1">
    <location>
        <begin position="606"/>
        <end position="881"/>
    </location>
</feature>
<sequence>MSGWAQIESALKRGATVIAGNARAARRLHLRYARSQQAAGREAWTTPAIADWKTWLQQLWDEWSFHAAEAPLLLSTLQETQLWRKVQGADAEQVVSADSLAALAQQAYALLCAYEAQESRNIAWLETDAEHFRQWSLRFDRECERRGWWSASRMEERLTQAAEAGELRLPGEVVLTGFDRMSPAQQTFLEALRAQGTRMEEAAGEGGAAALTVASAASERAEIEGCAQWLREGLEANPEAKLAVLCTQVEEQRGAIDRVFRHVLTPRSQSILTPHTEGRVYEFTLGRPLGEQPVARAALLTLRWLRHPLAQADASWLLLSGFLCGGPEERMLCAQADAAMREQESVAPLLDLRQVLAPAARYRLPDAVRLRLQTGVQFVATHGFAQQRRMPGAWSELARLALEAMGWPGGEEADSVQYQTQQRWEKVLEELARLDLHGETMDFEDFLALLERQAMDTLFAPESLDAPVQVMGPMEAAGQEFDGVWFLGATDTQWPVAGRPHPLLPLAVQRSAGMPHALRDDDWQLAQHVTERILKSAGEVLCSYVRHNSDGELRLSSLMAGRGQEIVLDTVAYSAAEAELESCEDARLVPFAGGVAPGGAELLKDQAACPFRAFASRRLRAKELRESQWGLDAMQRGNLLHEVLKRFWSEEEPRRIDGLEALRQTILDGQLGEVLRVHTERAFAPLRRLAAEDRWMGAYLDAEEQRLRLRLEEWLRYETKRRPFVVEACERNLGPVRVGSLELRLKADRIDRLENGSHLLIDYKTGNVEPKAWEGERPDEPQLPLYAVHGGVEEVSGVVFAKIRAGEVQFAGHVRDAAGQLFASEEDCGKSLRVPYEDAMQDAWQRAIAELAEEFARGEAAVKPTHGEKTCQYCPLPSLCRIHELSALDAALLEEADTEGEDGHD</sequence>
<dbReference type="InterPro" id="IPR011604">
    <property type="entry name" value="PDDEXK-like_dom_sf"/>
</dbReference>
<dbReference type="Gene3D" id="3.90.320.10">
    <property type="match status" value="1"/>
</dbReference>
<evidence type="ECO:0000313" key="2">
    <source>
        <dbReference type="EMBL" id="HGY93643.1"/>
    </source>
</evidence>
<accession>A0A7V5CSD8</accession>
<name>A0A7V5CSD8_9BACT</name>
<evidence type="ECO:0000259" key="1">
    <source>
        <dbReference type="Pfam" id="PF12705"/>
    </source>
</evidence>
<organism evidence="2">
    <name type="scientific">Acidobacterium capsulatum</name>
    <dbReference type="NCBI Taxonomy" id="33075"/>
    <lineage>
        <taxon>Bacteria</taxon>
        <taxon>Pseudomonadati</taxon>
        <taxon>Acidobacteriota</taxon>
        <taxon>Terriglobia</taxon>
        <taxon>Terriglobales</taxon>
        <taxon>Acidobacteriaceae</taxon>
        <taxon>Acidobacterium</taxon>
    </lineage>
</organism>
<reference evidence="2" key="1">
    <citation type="journal article" date="2020" name="mSystems">
        <title>Genome- and Community-Level Interaction Insights into Carbon Utilization and Element Cycling Functions of Hydrothermarchaeota in Hydrothermal Sediment.</title>
        <authorList>
            <person name="Zhou Z."/>
            <person name="Liu Y."/>
            <person name="Xu W."/>
            <person name="Pan J."/>
            <person name="Luo Z.H."/>
            <person name="Li M."/>
        </authorList>
    </citation>
    <scope>NUCLEOTIDE SEQUENCE [LARGE SCALE GENOMIC DNA]</scope>
    <source>
        <strain evidence="2">SpSt-855</strain>
    </source>
</reference>
<dbReference type="InterPro" id="IPR019925">
    <property type="entry name" value="DNA_repair_protein_predicted"/>
</dbReference>
<proteinExistence type="predicted"/>
<protein>
    <submittedName>
        <fullName evidence="2">PD-(D/E)XK nuclease family protein</fullName>
    </submittedName>
</protein>
<dbReference type="InterPro" id="IPR038726">
    <property type="entry name" value="PDDEXK_AddAB-type"/>
</dbReference>
<dbReference type="EMBL" id="DTKL01000017">
    <property type="protein sequence ID" value="HGY93643.1"/>
    <property type="molecule type" value="Genomic_DNA"/>
</dbReference>
<dbReference type="AlphaFoldDB" id="A0A7V5CSD8"/>
<dbReference type="Pfam" id="PF12705">
    <property type="entry name" value="PDDEXK_1"/>
    <property type="match status" value="1"/>
</dbReference>